<evidence type="ECO:0000313" key="2">
    <source>
        <dbReference type="Proteomes" id="UP000321820"/>
    </source>
</evidence>
<protein>
    <submittedName>
        <fullName evidence="1">TIGR03435 family protein</fullName>
    </submittedName>
</protein>
<dbReference type="KEGG" id="talb:FTW19_22145"/>
<accession>A0A5B9EK45</accession>
<organism evidence="1 2">
    <name type="scientific">Terriglobus albidus</name>
    <dbReference type="NCBI Taxonomy" id="1592106"/>
    <lineage>
        <taxon>Bacteria</taxon>
        <taxon>Pseudomonadati</taxon>
        <taxon>Acidobacteriota</taxon>
        <taxon>Terriglobia</taxon>
        <taxon>Terriglobales</taxon>
        <taxon>Acidobacteriaceae</taxon>
        <taxon>Terriglobus</taxon>
    </lineage>
</organism>
<dbReference type="AlphaFoldDB" id="A0A5B9EK45"/>
<gene>
    <name evidence="1" type="ORF">FTW19_22145</name>
</gene>
<dbReference type="EMBL" id="CP042806">
    <property type="protein sequence ID" value="QEE30446.1"/>
    <property type="molecule type" value="Genomic_DNA"/>
</dbReference>
<reference evidence="1 2" key="1">
    <citation type="submission" date="2019-08" db="EMBL/GenBank/DDBJ databases">
        <title>Complete genome sequence of Terriglobus albidus strain ORNL.</title>
        <authorList>
            <person name="Podar M."/>
        </authorList>
    </citation>
    <scope>NUCLEOTIDE SEQUENCE [LARGE SCALE GENOMIC DNA]</scope>
    <source>
        <strain evidence="1 2">ORNL</strain>
    </source>
</reference>
<dbReference type="Proteomes" id="UP000321820">
    <property type="component" value="Chromosome"/>
</dbReference>
<sequence length="306" mass="33641">MQTRLIRSWKSETGMQRIGMWSLALVLTLTFAFPGRSLAQTEPSTTKLSFEVASVRPNEKWRFTSDYSLDSDDSFVAGKEFFAADASLSTLIAFAYKLDLQNSMLTNLPKWASTQSYNVRARVPGSPTKDQVREMMKSLLAERFHLAMHFEKQEKPVFVLTLIRPDHPGPRLHLHQSCAVEGAPPKSGEAITVLDWLPCNVYFALDRPGGSVFVAARDTTMQQLCAFLSNVGGLGRIVVDGSGLSNAIDFGMEYAKARLSAGGEDANSSSEPLESALKNQLGVKLTPQKAMLNIPIVDHIGDLTEN</sequence>
<evidence type="ECO:0000313" key="1">
    <source>
        <dbReference type="EMBL" id="QEE30446.1"/>
    </source>
</evidence>
<proteinExistence type="predicted"/>
<dbReference type="InterPro" id="IPR017801">
    <property type="entry name" value="DUF3738"/>
</dbReference>
<keyword evidence="2" id="KW-1185">Reference proteome</keyword>
<dbReference type="Pfam" id="PF12543">
    <property type="entry name" value="DUF3738"/>
    <property type="match status" value="1"/>
</dbReference>
<dbReference type="NCBIfam" id="TIGR03435">
    <property type="entry name" value="Soli_TIGR03435"/>
    <property type="match status" value="1"/>
</dbReference>
<dbReference type="RefSeq" id="WP_147649759.1">
    <property type="nucleotide sequence ID" value="NZ_CP042806.1"/>
</dbReference>
<name>A0A5B9EK45_9BACT</name>